<dbReference type="EMBL" id="JAGPXC010000001">
    <property type="protein sequence ID" value="KAH6660521.1"/>
    <property type="molecule type" value="Genomic_DNA"/>
</dbReference>
<gene>
    <name evidence="2" type="ORF">BKA67DRAFT_653694</name>
</gene>
<organism evidence="2 3">
    <name type="scientific">Truncatella angustata</name>
    <dbReference type="NCBI Taxonomy" id="152316"/>
    <lineage>
        <taxon>Eukaryota</taxon>
        <taxon>Fungi</taxon>
        <taxon>Dikarya</taxon>
        <taxon>Ascomycota</taxon>
        <taxon>Pezizomycotina</taxon>
        <taxon>Sordariomycetes</taxon>
        <taxon>Xylariomycetidae</taxon>
        <taxon>Amphisphaeriales</taxon>
        <taxon>Sporocadaceae</taxon>
        <taxon>Truncatella</taxon>
    </lineage>
</organism>
<dbReference type="GeneID" id="70135308"/>
<evidence type="ECO:0000313" key="2">
    <source>
        <dbReference type="EMBL" id="KAH6660521.1"/>
    </source>
</evidence>
<evidence type="ECO:0000313" key="3">
    <source>
        <dbReference type="Proteomes" id="UP000758603"/>
    </source>
</evidence>
<dbReference type="AlphaFoldDB" id="A0A9P8UXT8"/>
<sequence>MTLDSETLPMKSSMLDASDHPRSPQLGHLGGDQLPGYEEKPDDVEDQKIGPIDLVFSNHHVVAVSASDHGLQPLYELNRGMATLSNSTTTVTFSRLDHAVRETAAGDPRVRERKRRLYDMEHTKGSLFAKYALKQTHLRGHDASMFKDVPPFWCKNVSRTTVGDVGLRIDTKIFSRKVDFKA</sequence>
<evidence type="ECO:0000256" key="1">
    <source>
        <dbReference type="SAM" id="MobiDB-lite"/>
    </source>
</evidence>
<name>A0A9P8UXT8_9PEZI</name>
<dbReference type="Proteomes" id="UP000758603">
    <property type="component" value="Unassembled WGS sequence"/>
</dbReference>
<keyword evidence="3" id="KW-1185">Reference proteome</keyword>
<accession>A0A9P8UXT8</accession>
<proteinExistence type="predicted"/>
<feature type="region of interest" description="Disordered" evidence="1">
    <location>
        <begin position="1"/>
        <end position="44"/>
    </location>
</feature>
<dbReference type="RefSeq" id="XP_045964652.1">
    <property type="nucleotide sequence ID" value="XM_046106417.1"/>
</dbReference>
<comment type="caution">
    <text evidence="2">The sequence shown here is derived from an EMBL/GenBank/DDBJ whole genome shotgun (WGS) entry which is preliminary data.</text>
</comment>
<dbReference type="OrthoDB" id="5207784at2759"/>
<reference evidence="2" key="1">
    <citation type="journal article" date="2021" name="Nat. Commun.">
        <title>Genetic determinants of endophytism in the Arabidopsis root mycobiome.</title>
        <authorList>
            <person name="Mesny F."/>
            <person name="Miyauchi S."/>
            <person name="Thiergart T."/>
            <person name="Pickel B."/>
            <person name="Atanasova L."/>
            <person name="Karlsson M."/>
            <person name="Huettel B."/>
            <person name="Barry K.W."/>
            <person name="Haridas S."/>
            <person name="Chen C."/>
            <person name="Bauer D."/>
            <person name="Andreopoulos W."/>
            <person name="Pangilinan J."/>
            <person name="LaButti K."/>
            <person name="Riley R."/>
            <person name="Lipzen A."/>
            <person name="Clum A."/>
            <person name="Drula E."/>
            <person name="Henrissat B."/>
            <person name="Kohler A."/>
            <person name="Grigoriev I.V."/>
            <person name="Martin F.M."/>
            <person name="Hacquard S."/>
        </authorList>
    </citation>
    <scope>NUCLEOTIDE SEQUENCE</scope>
    <source>
        <strain evidence="2">MPI-SDFR-AT-0073</strain>
    </source>
</reference>
<protein>
    <submittedName>
        <fullName evidence="2">Uncharacterized protein</fullName>
    </submittedName>
</protein>